<comment type="caution">
    <text evidence="3">The sequence shown here is derived from an EMBL/GenBank/DDBJ whole genome shotgun (WGS) entry which is preliminary data.</text>
</comment>
<dbReference type="Gene3D" id="2.60.200.20">
    <property type="match status" value="1"/>
</dbReference>
<feature type="region of interest" description="Disordered" evidence="1">
    <location>
        <begin position="32"/>
        <end position="53"/>
    </location>
</feature>
<dbReference type="InterPro" id="IPR008984">
    <property type="entry name" value="SMAD_FHA_dom_sf"/>
</dbReference>
<feature type="region of interest" description="Disordered" evidence="1">
    <location>
        <begin position="89"/>
        <end position="156"/>
    </location>
</feature>
<dbReference type="AlphaFoldDB" id="A0A178MDI1"/>
<dbReference type="InterPro" id="IPR000253">
    <property type="entry name" value="FHA_dom"/>
</dbReference>
<evidence type="ECO:0000313" key="4">
    <source>
        <dbReference type="Proteomes" id="UP000078287"/>
    </source>
</evidence>
<dbReference type="STRING" id="1707952.A6A03_11770"/>
<dbReference type="Pfam" id="PF00498">
    <property type="entry name" value="FHA"/>
    <property type="match status" value="1"/>
</dbReference>
<dbReference type="Pfam" id="PF12773">
    <property type="entry name" value="DZR"/>
    <property type="match status" value="1"/>
</dbReference>
<name>A0A178MDI1_9CHLR</name>
<dbReference type="PROSITE" id="PS50006">
    <property type="entry name" value="FHA_DOMAIN"/>
    <property type="match status" value="1"/>
</dbReference>
<dbReference type="SUPFAM" id="SSF49879">
    <property type="entry name" value="SMAD/FHA domain"/>
    <property type="match status" value="1"/>
</dbReference>
<dbReference type="SMART" id="SM00240">
    <property type="entry name" value="FHA"/>
    <property type="match status" value="1"/>
</dbReference>
<dbReference type="Proteomes" id="UP000078287">
    <property type="component" value="Unassembled WGS sequence"/>
</dbReference>
<evidence type="ECO:0000259" key="2">
    <source>
        <dbReference type="PROSITE" id="PS50006"/>
    </source>
</evidence>
<dbReference type="PRINTS" id="PR01217">
    <property type="entry name" value="PRICHEXTENSN"/>
</dbReference>
<accession>A0A178MDI1</accession>
<dbReference type="InterPro" id="IPR025874">
    <property type="entry name" value="DZR"/>
</dbReference>
<dbReference type="EMBL" id="LWQS01000042">
    <property type="protein sequence ID" value="OAN46832.1"/>
    <property type="molecule type" value="Genomic_DNA"/>
</dbReference>
<dbReference type="RefSeq" id="WP_066785408.1">
    <property type="nucleotide sequence ID" value="NZ_LWQS01000042.1"/>
</dbReference>
<gene>
    <name evidence="3" type="ORF">A6A03_11770</name>
</gene>
<dbReference type="CDD" id="cd00060">
    <property type="entry name" value="FHA"/>
    <property type="match status" value="1"/>
</dbReference>
<evidence type="ECO:0000256" key="1">
    <source>
        <dbReference type="SAM" id="MobiDB-lite"/>
    </source>
</evidence>
<dbReference type="OrthoDB" id="3078176at2"/>
<organism evidence="3 4">
    <name type="scientific">Chloroflexus islandicus</name>
    <dbReference type="NCBI Taxonomy" id="1707952"/>
    <lineage>
        <taxon>Bacteria</taxon>
        <taxon>Bacillati</taxon>
        <taxon>Chloroflexota</taxon>
        <taxon>Chloroflexia</taxon>
        <taxon>Chloroflexales</taxon>
        <taxon>Chloroflexineae</taxon>
        <taxon>Chloroflexaceae</taxon>
        <taxon>Chloroflexus</taxon>
    </lineage>
</organism>
<feature type="domain" description="FHA" evidence="2">
    <location>
        <begin position="180"/>
        <end position="239"/>
    </location>
</feature>
<feature type="compositionally biased region" description="Pro residues" evidence="1">
    <location>
        <begin position="89"/>
        <end position="155"/>
    </location>
</feature>
<keyword evidence="4" id="KW-1185">Reference proteome</keyword>
<protein>
    <recommendedName>
        <fullName evidence="2">FHA domain-containing protein</fullName>
    </recommendedName>
</protein>
<feature type="compositionally biased region" description="Pro residues" evidence="1">
    <location>
        <begin position="32"/>
        <end position="46"/>
    </location>
</feature>
<reference evidence="3 4" key="1">
    <citation type="submission" date="2016-04" db="EMBL/GenBank/DDBJ databases">
        <title>Chloroflexus islandicus sp. nov., a thermophilic filamentous anoxygenic phototrophic bacterium from geyser Strokkur (Iceland).</title>
        <authorList>
            <person name="Gaisin V.A."/>
            <person name="Kalashnikov A.M."/>
            <person name="Sukhacheva M.V."/>
            <person name="Grouzdev D.S."/>
            <person name="Ivanov T.M."/>
            <person name="Kuznetsov B."/>
            <person name="Gorlenko V.M."/>
        </authorList>
    </citation>
    <scope>NUCLEOTIDE SEQUENCE [LARGE SCALE GENOMIC DNA]</scope>
    <source>
        <strain evidence="4">isl-2</strain>
    </source>
</reference>
<evidence type="ECO:0000313" key="3">
    <source>
        <dbReference type="EMBL" id="OAN46832.1"/>
    </source>
</evidence>
<proteinExistence type="predicted"/>
<sequence>MPFCPQCGVSNPDSARFCDQCGAQLIPVPARAPAPASAPKPAPPMSGPVSAGPTSCPQCGSGVIPGEAFCDNCGAPLFQASPVAAAPAPDLPFPGAPPQPVYPPPQPVTMQPATPPPAAIPAAPPPRPTPPPAPAAPPPPRPAPPPAPATPPPPVRSSLAGVRLRLADGTVLLLPAAAQALIGRADPVSNFYPDIDLTPHGGLERGVGRRHGRFFVQQGQVYYEDLDSTNGSFAGGRKLLPRQPQPVRHGEELRLGTLSLIVELQ</sequence>